<keyword evidence="2" id="KW-1185">Reference proteome</keyword>
<name>A0ABQ1ZQ87_9BACL</name>
<evidence type="ECO:0000313" key="1">
    <source>
        <dbReference type="EMBL" id="GGH71639.1"/>
    </source>
</evidence>
<accession>A0ABQ1ZQ87</accession>
<dbReference type="RefSeq" id="WP_172239646.1">
    <property type="nucleotide sequence ID" value="NZ_BMDD01000001.1"/>
</dbReference>
<evidence type="ECO:0000313" key="2">
    <source>
        <dbReference type="Proteomes" id="UP000605427"/>
    </source>
</evidence>
<comment type="caution">
    <text evidence="1">The sequence shown here is derived from an EMBL/GenBank/DDBJ whole genome shotgun (WGS) entry which is preliminary data.</text>
</comment>
<reference evidence="2" key="1">
    <citation type="journal article" date="2019" name="Int. J. Syst. Evol. Microbiol.">
        <title>The Global Catalogue of Microorganisms (GCM) 10K type strain sequencing project: providing services to taxonomists for standard genome sequencing and annotation.</title>
        <authorList>
            <consortium name="The Broad Institute Genomics Platform"/>
            <consortium name="The Broad Institute Genome Sequencing Center for Infectious Disease"/>
            <person name="Wu L."/>
            <person name="Ma J."/>
        </authorList>
    </citation>
    <scope>NUCLEOTIDE SEQUENCE [LARGE SCALE GENOMIC DNA]</scope>
    <source>
        <strain evidence="2">CCM 8702</strain>
    </source>
</reference>
<protein>
    <submittedName>
        <fullName evidence="1">Uncharacterized protein</fullName>
    </submittedName>
</protein>
<sequence>MIYKENRNSSYEENILYIQENYNQIVKDLSKTEKEVLDTYLLKYALKYYEDYGSEEDLVSNDITQNFNKSFEQATEPVLVDTREFEEALVNDNEISVQQKNGPGMSTLASSVAAVRIFADPTTSKPTQSSGHSLNLGNHAFITVSNISSSTIVVGKFNVAPGKTLSLGTWGNKAEHTGLWYNLESYMIKTQNFYSNRVSAKVNITQSNLNVLNSHIIGFDRWSELTNCSSFAASSWNSVAFPAVSAGVINTPKNLASSIKNINSSVSGGAVPFDYIVYYANGSGTPSPSTIFR</sequence>
<dbReference type="EMBL" id="BMDD01000001">
    <property type="protein sequence ID" value="GGH71639.1"/>
    <property type="molecule type" value="Genomic_DNA"/>
</dbReference>
<dbReference type="Proteomes" id="UP000605427">
    <property type="component" value="Unassembled WGS sequence"/>
</dbReference>
<gene>
    <name evidence="1" type="ORF">GCM10007362_08950</name>
</gene>
<proteinExistence type="predicted"/>
<organism evidence="1 2">
    <name type="scientific">Saccharibacillus endophyticus</name>
    <dbReference type="NCBI Taxonomy" id="2060666"/>
    <lineage>
        <taxon>Bacteria</taxon>
        <taxon>Bacillati</taxon>
        <taxon>Bacillota</taxon>
        <taxon>Bacilli</taxon>
        <taxon>Bacillales</taxon>
        <taxon>Paenibacillaceae</taxon>
        <taxon>Saccharibacillus</taxon>
    </lineage>
</organism>